<feature type="region of interest" description="Disordered" evidence="1">
    <location>
        <begin position="135"/>
        <end position="168"/>
    </location>
</feature>
<comment type="caution">
    <text evidence="2">The sequence shown here is derived from an EMBL/GenBank/DDBJ whole genome shotgun (WGS) entry which is preliminary data.</text>
</comment>
<dbReference type="STRING" id="485913.Krac_1913"/>
<sequence>MRSPSSVAIPPLPFWICHAPIPLAMSIGYICCYPLRPIEAPDASRRDHSRFDPQLSMEAAEIQYAEIVTKCIYISILNCPQGLLQLLRDGRIAVCVRFSILCCPQGLLQHPRSAGRDQQKDTARRLRSCPPLRPAANRAACIGGPEPPMATRHDREEDAAGDTRIRAV</sequence>
<name>D6U3X4_KTERA</name>
<gene>
    <name evidence="2" type="ORF">Krac_1913</name>
</gene>
<protein>
    <submittedName>
        <fullName evidence="2">Uncharacterized protein</fullName>
    </submittedName>
</protein>
<evidence type="ECO:0000313" key="3">
    <source>
        <dbReference type="Proteomes" id="UP000004508"/>
    </source>
</evidence>
<dbReference type="EMBL" id="ADVG01000004">
    <property type="protein sequence ID" value="EFH81212.1"/>
    <property type="molecule type" value="Genomic_DNA"/>
</dbReference>
<dbReference type="InParanoid" id="D6U3X4"/>
<organism evidence="2 3">
    <name type="scientific">Ktedonobacter racemifer DSM 44963</name>
    <dbReference type="NCBI Taxonomy" id="485913"/>
    <lineage>
        <taxon>Bacteria</taxon>
        <taxon>Bacillati</taxon>
        <taxon>Chloroflexota</taxon>
        <taxon>Ktedonobacteria</taxon>
        <taxon>Ktedonobacterales</taxon>
        <taxon>Ktedonobacteraceae</taxon>
        <taxon>Ktedonobacter</taxon>
    </lineage>
</organism>
<keyword evidence="3" id="KW-1185">Reference proteome</keyword>
<feature type="compositionally biased region" description="Basic and acidic residues" evidence="1">
    <location>
        <begin position="151"/>
        <end position="168"/>
    </location>
</feature>
<reference evidence="2 3" key="1">
    <citation type="journal article" date="2011" name="Stand. Genomic Sci.">
        <title>Non-contiguous finished genome sequence and contextual data of the filamentous soil bacterium Ktedonobacter racemifer type strain (SOSP1-21).</title>
        <authorList>
            <person name="Chang Y.J."/>
            <person name="Land M."/>
            <person name="Hauser L."/>
            <person name="Chertkov O."/>
            <person name="Del Rio T.G."/>
            <person name="Nolan M."/>
            <person name="Copeland A."/>
            <person name="Tice H."/>
            <person name="Cheng J.F."/>
            <person name="Lucas S."/>
            <person name="Han C."/>
            <person name="Goodwin L."/>
            <person name="Pitluck S."/>
            <person name="Ivanova N."/>
            <person name="Ovchinikova G."/>
            <person name="Pati A."/>
            <person name="Chen A."/>
            <person name="Palaniappan K."/>
            <person name="Mavromatis K."/>
            <person name="Liolios K."/>
            <person name="Brettin T."/>
            <person name="Fiebig A."/>
            <person name="Rohde M."/>
            <person name="Abt B."/>
            <person name="Goker M."/>
            <person name="Detter J.C."/>
            <person name="Woyke T."/>
            <person name="Bristow J."/>
            <person name="Eisen J.A."/>
            <person name="Markowitz V."/>
            <person name="Hugenholtz P."/>
            <person name="Kyrpides N.C."/>
            <person name="Klenk H.P."/>
            <person name="Lapidus A."/>
        </authorList>
    </citation>
    <scope>NUCLEOTIDE SEQUENCE [LARGE SCALE GENOMIC DNA]</scope>
    <source>
        <strain evidence="3">DSM 44963</strain>
    </source>
</reference>
<accession>D6U3X4</accession>
<feature type="region of interest" description="Disordered" evidence="1">
    <location>
        <begin position="110"/>
        <end position="129"/>
    </location>
</feature>
<proteinExistence type="predicted"/>
<dbReference type="Proteomes" id="UP000004508">
    <property type="component" value="Unassembled WGS sequence"/>
</dbReference>
<dbReference type="AlphaFoldDB" id="D6U3X4"/>
<evidence type="ECO:0000313" key="2">
    <source>
        <dbReference type="EMBL" id="EFH81212.1"/>
    </source>
</evidence>
<evidence type="ECO:0000256" key="1">
    <source>
        <dbReference type="SAM" id="MobiDB-lite"/>
    </source>
</evidence>
<feature type="compositionally biased region" description="Basic and acidic residues" evidence="1">
    <location>
        <begin position="114"/>
        <end position="124"/>
    </location>
</feature>